<dbReference type="InterPro" id="IPR011650">
    <property type="entry name" value="Peptidase_M20_dimer"/>
</dbReference>
<dbReference type="PIRSF" id="PIRSF005962">
    <property type="entry name" value="Pept_M20D_amidohydro"/>
    <property type="match status" value="1"/>
</dbReference>
<sequence length="382" mass="40998">MNTLLQRAKEQEKTFIEYRRQFHRHPEPGWEEFETSATVMRHLDSLGIPYTRIGTTAVVGLIEGGKPGDRCIGIRADMDCLPIMEQTGVEYQSQIPNRMHACGHDGHTAILMGVATLLSEIKDQIPGKVKLFFQPAEEGPGGAKIMIEQGAMENPKVDAVIALHIGTVDLPIGKIAMMPGPSSGGTQGLKIVINGRGGHGAHPHKSVDAIMAAAHVVTALQSIASREVDPLDSIVITIGTIQGGYRGNVIADRVEMTGTIRTLEPNVRNAVPGQIERIVAGVCEAMRCTYEIEIPEGIPSVVNDPAMVALAFDSCVNVLGKENVFIKKRPSMGGEDFCYFASAAPGVMLALGAENAAKNCNVPGHHPNITLTKMPLPLVWLP</sequence>
<name>A0A645CN13_9ZZZZ</name>
<dbReference type="CDD" id="cd03886">
    <property type="entry name" value="M20_Acy1"/>
    <property type="match status" value="1"/>
</dbReference>
<dbReference type="FunFam" id="3.30.70.360:FF:000001">
    <property type="entry name" value="N-acetyldiaminopimelate deacetylase"/>
    <property type="match status" value="1"/>
</dbReference>
<dbReference type="InterPro" id="IPR036264">
    <property type="entry name" value="Bact_exopeptidase_dim_dom"/>
</dbReference>
<dbReference type="PANTHER" id="PTHR11014">
    <property type="entry name" value="PEPTIDASE M20 FAMILY MEMBER"/>
    <property type="match status" value="1"/>
</dbReference>
<dbReference type="InterPro" id="IPR002933">
    <property type="entry name" value="Peptidase_M20"/>
</dbReference>
<dbReference type="SUPFAM" id="SSF53187">
    <property type="entry name" value="Zn-dependent exopeptidases"/>
    <property type="match status" value="1"/>
</dbReference>
<proteinExistence type="predicted"/>
<evidence type="ECO:0000256" key="1">
    <source>
        <dbReference type="ARBA" id="ARBA00022801"/>
    </source>
</evidence>
<dbReference type="InterPro" id="IPR017439">
    <property type="entry name" value="Amidohydrolase"/>
</dbReference>
<feature type="domain" description="Peptidase M20 dimerisation" evidence="2">
    <location>
        <begin position="185"/>
        <end position="280"/>
    </location>
</feature>
<dbReference type="SUPFAM" id="SSF55031">
    <property type="entry name" value="Bacterial exopeptidase dimerisation domain"/>
    <property type="match status" value="1"/>
</dbReference>
<organism evidence="3">
    <name type="scientific">bioreactor metagenome</name>
    <dbReference type="NCBI Taxonomy" id="1076179"/>
    <lineage>
        <taxon>unclassified sequences</taxon>
        <taxon>metagenomes</taxon>
        <taxon>ecological metagenomes</taxon>
    </lineage>
</organism>
<dbReference type="Pfam" id="PF01546">
    <property type="entry name" value="Peptidase_M20"/>
    <property type="match status" value="1"/>
</dbReference>
<dbReference type="Gene3D" id="3.30.70.360">
    <property type="match status" value="1"/>
</dbReference>
<protein>
    <submittedName>
        <fullName evidence="3">Putative hydrolase YxeP</fullName>
        <ecNumber evidence="3">3.-.-.-</ecNumber>
    </submittedName>
</protein>
<reference evidence="3" key="1">
    <citation type="submission" date="2019-08" db="EMBL/GenBank/DDBJ databases">
        <authorList>
            <person name="Kucharzyk K."/>
            <person name="Murdoch R.W."/>
            <person name="Higgins S."/>
            <person name="Loffler F."/>
        </authorList>
    </citation>
    <scope>NUCLEOTIDE SEQUENCE</scope>
</reference>
<keyword evidence="1 3" id="KW-0378">Hydrolase</keyword>
<accession>A0A645CN13</accession>
<dbReference type="Pfam" id="PF07687">
    <property type="entry name" value="M20_dimer"/>
    <property type="match status" value="1"/>
</dbReference>
<evidence type="ECO:0000259" key="2">
    <source>
        <dbReference type="Pfam" id="PF07687"/>
    </source>
</evidence>
<dbReference type="GO" id="GO:0016787">
    <property type="term" value="F:hydrolase activity"/>
    <property type="evidence" value="ECO:0007669"/>
    <property type="project" value="UniProtKB-KW"/>
</dbReference>
<evidence type="ECO:0000313" key="3">
    <source>
        <dbReference type="EMBL" id="MPM78331.1"/>
    </source>
</evidence>
<dbReference type="NCBIfam" id="TIGR01891">
    <property type="entry name" value="amidohydrolases"/>
    <property type="match status" value="1"/>
</dbReference>
<comment type="caution">
    <text evidence="3">The sequence shown here is derived from an EMBL/GenBank/DDBJ whole genome shotgun (WGS) entry which is preliminary data.</text>
</comment>
<dbReference type="Gene3D" id="3.40.630.10">
    <property type="entry name" value="Zn peptidases"/>
    <property type="match status" value="1"/>
</dbReference>
<dbReference type="AlphaFoldDB" id="A0A645CN13"/>
<dbReference type="EC" id="3.-.-.-" evidence="3"/>
<dbReference type="PANTHER" id="PTHR11014:SF63">
    <property type="entry name" value="METALLOPEPTIDASE, PUTATIVE (AFU_ORTHOLOGUE AFUA_6G09600)-RELATED"/>
    <property type="match status" value="1"/>
</dbReference>
<gene>
    <name evidence="3" type="primary">yxeP_38</name>
    <name evidence="3" type="ORF">SDC9_125342</name>
</gene>
<dbReference type="EMBL" id="VSSQ01028571">
    <property type="protein sequence ID" value="MPM78331.1"/>
    <property type="molecule type" value="Genomic_DNA"/>
</dbReference>